<dbReference type="InterPro" id="IPR036812">
    <property type="entry name" value="NAD(P)_OxRdtase_dom_sf"/>
</dbReference>
<dbReference type="OrthoDB" id="9804790at2"/>
<dbReference type="PANTHER" id="PTHR42686:SF1">
    <property type="entry name" value="GH17980P-RELATED"/>
    <property type="match status" value="1"/>
</dbReference>
<reference evidence="3" key="1">
    <citation type="submission" date="2018-10" db="EMBL/GenBank/DDBJ databases">
        <authorList>
            <person name="Vincent A.T."/>
            <person name="Schiettekatte O."/>
            <person name="Bourhy P."/>
            <person name="Veyrier F.J."/>
            <person name="Picardeau M."/>
        </authorList>
    </citation>
    <scope>NUCLEOTIDE SEQUENCE</scope>
    <source>
        <strain evidence="3">201702690</strain>
    </source>
</reference>
<dbReference type="GO" id="GO:0005829">
    <property type="term" value="C:cytosol"/>
    <property type="evidence" value="ECO:0007669"/>
    <property type="project" value="TreeGrafter"/>
</dbReference>
<dbReference type="Gene3D" id="3.20.20.100">
    <property type="entry name" value="NADP-dependent oxidoreductase domain"/>
    <property type="match status" value="1"/>
</dbReference>
<evidence type="ECO:0000313" key="2">
    <source>
        <dbReference type="EMBL" id="TGJ98671.1"/>
    </source>
</evidence>
<organism evidence="2 5">
    <name type="scientific">Leptospira langatensis</name>
    <dbReference type="NCBI Taxonomy" id="2484983"/>
    <lineage>
        <taxon>Bacteria</taxon>
        <taxon>Pseudomonadati</taxon>
        <taxon>Spirochaetota</taxon>
        <taxon>Spirochaetia</taxon>
        <taxon>Leptospirales</taxon>
        <taxon>Leptospiraceae</taxon>
        <taxon>Leptospira</taxon>
    </lineage>
</organism>
<dbReference type="SUPFAM" id="SSF51430">
    <property type="entry name" value="NAD(P)-linked oxidoreductase"/>
    <property type="match status" value="1"/>
</dbReference>
<dbReference type="Proteomes" id="UP000297946">
    <property type="component" value="Unassembled WGS sequence"/>
</dbReference>
<proteinExistence type="predicted"/>
<comment type="caution">
    <text evidence="2">The sequence shown here is derived from an EMBL/GenBank/DDBJ whole genome shotgun (WGS) entry which is preliminary data.</text>
</comment>
<dbReference type="Proteomes" id="UP000297273">
    <property type="component" value="Unassembled WGS sequence"/>
</dbReference>
<evidence type="ECO:0000313" key="5">
    <source>
        <dbReference type="Proteomes" id="UP000297946"/>
    </source>
</evidence>
<dbReference type="PANTHER" id="PTHR42686">
    <property type="entry name" value="GH17980P-RELATED"/>
    <property type="match status" value="1"/>
</dbReference>
<dbReference type="CDD" id="cd19099">
    <property type="entry name" value="AKR_unchar"/>
    <property type="match status" value="1"/>
</dbReference>
<feature type="domain" description="NADP-dependent oxidoreductase" evidence="1">
    <location>
        <begin position="43"/>
        <end position="232"/>
    </location>
</feature>
<dbReference type="InterPro" id="IPR023210">
    <property type="entry name" value="NADP_OxRdtase_dom"/>
</dbReference>
<name>A0A5F1ZYT7_9LEPT</name>
<dbReference type="InterPro" id="IPR020471">
    <property type="entry name" value="AKR"/>
</dbReference>
<dbReference type="EMBL" id="RQER01000011">
    <property type="protein sequence ID" value="TGJ98671.1"/>
    <property type="molecule type" value="Genomic_DNA"/>
</dbReference>
<accession>A0A5F1ZYT7</accession>
<keyword evidence="4" id="KW-1185">Reference proteome</keyword>
<evidence type="ECO:0000313" key="3">
    <source>
        <dbReference type="EMBL" id="TGL43834.1"/>
    </source>
</evidence>
<sequence length="491" mass="56573">MPGSDPFRSLYQEELREGRKEKSLSSEEKTGYFYFRGMQLSRVGFGGYRIGLQDPEHREALEFSLRSGVNLIDVSSNYGDGEAESLVGQVLRKSFAKRITSRKEIFLVTKVGYIQGKNLQLVESRNQDKTPFPEITYYQSGCYHCISPEFLEDQLERSRRRLGLSVIDAFLLHNPEYFLMHSEKKGIPRAEARAEYYRRIREAFIFLEKVKKEGKIQYYGISSNTFPVPEEEYTHSSLSKILQIAEEVGGKEHGFAVVQFPGNWYEDGFIRNQNSNGKNLLDLCELHDLLPLTNRPLNSFRAGEGMVRLSYSSLNAQEVENSSKLLQILELESSLTEELEPNPKWSTLSSLWNEYGEKIRTEDQFQVLLEKSWIPILRQTVSELSAEQGKEAAEEYIRVLNTALPYLEERIRIRSSEKLASLYKDLITRFHSTGYEPTSLSSLMVMDLASLLKNGTVLLGMRKRKYVRDILPIWKQPLPTIHPNHWGEHGV</sequence>
<dbReference type="GO" id="GO:0016491">
    <property type="term" value="F:oxidoreductase activity"/>
    <property type="evidence" value="ECO:0007669"/>
    <property type="project" value="InterPro"/>
</dbReference>
<gene>
    <name evidence="2" type="ORF">EHO57_18410</name>
    <name evidence="3" type="ORF">EHQ53_02270</name>
</gene>
<evidence type="ECO:0000313" key="4">
    <source>
        <dbReference type="Proteomes" id="UP000297273"/>
    </source>
</evidence>
<evidence type="ECO:0000259" key="1">
    <source>
        <dbReference type="Pfam" id="PF00248"/>
    </source>
</evidence>
<dbReference type="Pfam" id="PF00248">
    <property type="entry name" value="Aldo_ket_red"/>
    <property type="match status" value="1"/>
</dbReference>
<dbReference type="AlphaFoldDB" id="A0A5F1ZYT7"/>
<reference evidence="2 5" key="2">
    <citation type="journal article" date="2019" name="PLoS Negl. Trop. Dis.">
        <title>Revisiting the worldwide diversity of Leptospira species in the environment.</title>
        <authorList>
            <person name="Vincent A.T."/>
            <person name="Schiettekatte O."/>
            <person name="Bourhy P."/>
            <person name="Veyrier F.J."/>
            <person name="Picardeau M."/>
        </authorList>
    </citation>
    <scope>NUCLEOTIDE SEQUENCE [LARGE SCALE GENOMIC DNA]</scope>
    <source>
        <strain evidence="3">201702690</strain>
        <strain evidence="2 5">SSW18</strain>
    </source>
</reference>
<protein>
    <submittedName>
        <fullName evidence="2">Aldo/keto reductase</fullName>
    </submittedName>
</protein>
<dbReference type="EMBL" id="RQGC01000001">
    <property type="protein sequence ID" value="TGL43834.1"/>
    <property type="molecule type" value="Genomic_DNA"/>
</dbReference>